<name>A0A8I1A9I6_THEIN</name>
<proteinExistence type="predicted"/>
<protein>
    <submittedName>
        <fullName evidence="1">Uncharacterized protein</fullName>
    </submittedName>
</protein>
<evidence type="ECO:0000313" key="1">
    <source>
        <dbReference type="EMBL" id="MBH8593936.1"/>
    </source>
</evidence>
<reference evidence="1 2" key="1">
    <citation type="submission" date="2020-12" db="EMBL/GenBank/DDBJ databases">
        <title>WGS of Thermoactinomyces spp.</title>
        <authorList>
            <person name="Cheng K."/>
        </authorList>
    </citation>
    <scope>NUCLEOTIDE SEQUENCE [LARGE SCALE GENOMIC DNA]</scope>
    <source>
        <strain evidence="2">CICC 10671\DSM 43846</strain>
    </source>
</reference>
<organism evidence="1 2">
    <name type="scientific">Thermoactinomyces intermedius</name>
    <dbReference type="NCBI Taxonomy" id="2024"/>
    <lineage>
        <taxon>Bacteria</taxon>
        <taxon>Bacillati</taxon>
        <taxon>Bacillota</taxon>
        <taxon>Bacilli</taxon>
        <taxon>Bacillales</taxon>
        <taxon>Thermoactinomycetaceae</taxon>
        <taxon>Thermoactinomyces</taxon>
    </lineage>
</organism>
<dbReference type="RefSeq" id="WP_181731010.1">
    <property type="nucleotide sequence ID" value="NZ_JACEIR010000001.1"/>
</dbReference>
<evidence type="ECO:0000313" key="2">
    <source>
        <dbReference type="Proteomes" id="UP000633619"/>
    </source>
</evidence>
<dbReference type="EMBL" id="JAECVW010000001">
    <property type="protein sequence ID" value="MBH8593936.1"/>
    <property type="molecule type" value="Genomic_DNA"/>
</dbReference>
<dbReference type="Proteomes" id="UP000633619">
    <property type="component" value="Unassembled WGS sequence"/>
</dbReference>
<dbReference type="AlphaFoldDB" id="A0A8I1A9I6"/>
<gene>
    <name evidence="1" type="ORF">I8U20_01170</name>
</gene>
<keyword evidence="2" id="KW-1185">Reference proteome</keyword>
<comment type="caution">
    <text evidence="1">The sequence shown here is derived from an EMBL/GenBank/DDBJ whole genome shotgun (WGS) entry which is preliminary data.</text>
</comment>
<sequence length="106" mass="12391">MKLPSAKTPSVPVGPPLVHQPDYRFAAWCRRQYGINRGIYNTIDDALYRFGLKDIATRRKTIVSFLDEVYQSGKCREKDRVKFGKGMLMATLHQYLRDSFQFVEMR</sequence>
<accession>A0A8I1A9I6</accession>